<gene>
    <name evidence="3" type="ORF">GP486_001409</name>
</gene>
<sequence length="506" mass="57334">MSTLSLRRESTAATADHQILLLDNSLRPAERQAHPDTEFDAEPSASPPTPASPTSPVSPSALSPRNSDTILSRKWSLREELARRKYSKWQERRFVGDEGSELGDDSRRSFGEAQTVGAEKAVVSGVADEQQNNTTLDATKEAVLDRSEVDILYENQRGTFMCGIPLFSSKSLLNLDPSPWVNAALKDSPVDIMNAQVPDPSWRWAWKSWYVDMSADVDEEGWQYSFSFSPTFPWHGTHVWLRSFVRRRRWLRKRVRISSVYDYSGEGANARLKDGHMLNPDYFTIHPKRHGSRSWEDETMSNGTESRWSYIIATELDEVDLSDIQDIASLMKALRKARIDREKIEAVETFLEQGGEEIVFLADRMPEIMASFVFQASRRQLLAHLSRKFDVASSHRSQHLERGEPEDDAEKRKVDNLLESIHAADEQVKRLEFWSDVKAMAREGDGIGTADDGRDWSCRRDGPNTSGPARPHISSANLEHADRERTVDKGRESQAKETLDKGKGKA</sequence>
<feature type="region of interest" description="Disordered" evidence="1">
    <location>
        <begin position="1"/>
        <end position="67"/>
    </location>
</feature>
<evidence type="ECO:0000259" key="2">
    <source>
        <dbReference type="SMART" id="SM00694"/>
    </source>
</evidence>
<protein>
    <recommendedName>
        <fullName evidence="2">Peroxin/Ferlin domain-containing protein</fullName>
    </recommendedName>
</protein>
<dbReference type="PANTHER" id="PTHR23250:SF1">
    <property type="entry name" value="TECTONIN BETA-PROPELLER REPEAT-CONTAINING PROTEIN 1"/>
    <property type="match status" value="1"/>
</dbReference>
<evidence type="ECO:0000313" key="3">
    <source>
        <dbReference type="EMBL" id="KAH0565193.1"/>
    </source>
</evidence>
<dbReference type="AlphaFoldDB" id="A0A9P8LH37"/>
<reference evidence="3" key="1">
    <citation type="submission" date="2021-03" db="EMBL/GenBank/DDBJ databases">
        <title>Comparative genomics and phylogenomic investigation of the class Geoglossomycetes provide insights into ecological specialization and systematics.</title>
        <authorList>
            <person name="Melie T."/>
            <person name="Pirro S."/>
            <person name="Miller A.N."/>
            <person name="Quandt A."/>
        </authorList>
    </citation>
    <scope>NUCLEOTIDE SEQUENCE</scope>
    <source>
        <strain evidence="3">CAQ_001_2017</strain>
    </source>
</reference>
<feature type="compositionally biased region" description="Basic and acidic residues" evidence="1">
    <location>
        <begin position="1"/>
        <end position="10"/>
    </location>
</feature>
<feature type="domain" description="Peroxin/Ferlin" evidence="2">
    <location>
        <begin position="221"/>
        <end position="257"/>
    </location>
</feature>
<keyword evidence="4" id="KW-1185">Reference proteome</keyword>
<dbReference type="InterPro" id="IPR006614">
    <property type="entry name" value="Peroxin/Ferlin"/>
</dbReference>
<dbReference type="EMBL" id="JAGHQM010000125">
    <property type="protein sequence ID" value="KAH0565193.1"/>
    <property type="molecule type" value="Genomic_DNA"/>
</dbReference>
<name>A0A9P8LH37_9PEZI</name>
<evidence type="ECO:0000313" key="4">
    <source>
        <dbReference type="Proteomes" id="UP000750711"/>
    </source>
</evidence>
<feature type="compositionally biased region" description="Basic and acidic residues" evidence="1">
    <location>
        <begin position="28"/>
        <end position="37"/>
    </location>
</feature>
<accession>A0A9P8LH37</accession>
<feature type="compositionally biased region" description="Low complexity" evidence="1">
    <location>
        <begin position="54"/>
        <end position="64"/>
    </location>
</feature>
<evidence type="ECO:0000256" key="1">
    <source>
        <dbReference type="SAM" id="MobiDB-lite"/>
    </source>
</evidence>
<dbReference type="InterPro" id="IPR051513">
    <property type="entry name" value="Tectonin_beta-prop"/>
</dbReference>
<organism evidence="3 4">
    <name type="scientific">Trichoglossum hirsutum</name>
    <dbReference type="NCBI Taxonomy" id="265104"/>
    <lineage>
        <taxon>Eukaryota</taxon>
        <taxon>Fungi</taxon>
        <taxon>Dikarya</taxon>
        <taxon>Ascomycota</taxon>
        <taxon>Pezizomycotina</taxon>
        <taxon>Geoglossomycetes</taxon>
        <taxon>Geoglossales</taxon>
        <taxon>Geoglossaceae</taxon>
        <taxon>Trichoglossum</taxon>
    </lineage>
</organism>
<dbReference type="Proteomes" id="UP000750711">
    <property type="component" value="Unassembled WGS sequence"/>
</dbReference>
<feature type="region of interest" description="Disordered" evidence="1">
    <location>
        <begin position="444"/>
        <end position="506"/>
    </location>
</feature>
<feature type="compositionally biased region" description="Basic and acidic residues" evidence="1">
    <location>
        <begin position="479"/>
        <end position="506"/>
    </location>
</feature>
<dbReference type="SMART" id="SM00694">
    <property type="entry name" value="DysFC"/>
    <property type="match status" value="1"/>
</dbReference>
<dbReference type="GO" id="GO:0016020">
    <property type="term" value="C:membrane"/>
    <property type="evidence" value="ECO:0007669"/>
    <property type="project" value="InterPro"/>
</dbReference>
<dbReference type="PANTHER" id="PTHR23250">
    <property type="entry name" value="DYSFERLIN-RELATED"/>
    <property type="match status" value="1"/>
</dbReference>
<feature type="compositionally biased region" description="Basic and acidic residues" evidence="1">
    <location>
        <begin position="444"/>
        <end position="462"/>
    </location>
</feature>
<proteinExistence type="predicted"/>
<comment type="caution">
    <text evidence="3">The sequence shown here is derived from an EMBL/GenBank/DDBJ whole genome shotgun (WGS) entry which is preliminary data.</text>
</comment>